<keyword evidence="1 2" id="KW-0833">Ubl conjugation pathway</keyword>
<proteinExistence type="predicted"/>
<dbReference type="InterPro" id="IPR000569">
    <property type="entry name" value="HECT_dom"/>
</dbReference>
<feature type="non-terminal residue" evidence="4">
    <location>
        <position position="216"/>
    </location>
</feature>
<dbReference type="Proteomes" id="UP000011014">
    <property type="component" value="Unassembled WGS sequence"/>
</dbReference>
<sequence length="216" mass="25507">MQRKFAENARASILLSFLPVKIWKIEIFPQFEINEENFKSSEFQNKRNFLDEEGFLRNDRRYLVVSLAGFIFKLSTHTSEFVNEVINNALHVERDFINLRYPDEEEFDAEEDDPQFSFFHHPFILNTEKKTKFLFYDSREKQVILRRQAEVFGRLSLDLPYLIINVSRDNIIQDTLIQLEMVIQDDPAALQKQFMVQFDGEQGIDEGGVSKGQLKL</sequence>
<evidence type="ECO:0000313" key="4">
    <source>
        <dbReference type="EMBL" id="CBY43468.1"/>
    </source>
</evidence>
<evidence type="ECO:0000259" key="3">
    <source>
        <dbReference type="PROSITE" id="PS50237"/>
    </source>
</evidence>
<evidence type="ECO:0000256" key="1">
    <source>
        <dbReference type="ARBA" id="ARBA00022786"/>
    </source>
</evidence>
<feature type="domain" description="HECT" evidence="3">
    <location>
        <begin position="186"/>
        <end position="216"/>
    </location>
</feature>
<gene>
    <name evidence="4" type="ORF">GSOID_T00028068001</name>
</gene>
<dbReference type="EMBL" id="FN658269">
    <property type="protein sequence ID" value="CBY43468.1"/>
    <property type="molecule type" value="Genomic_DNA"/>
</dbReference>
<evidence type="ECO:0000256" key="2">
    <source>
        <dbReference type="PROSITE-ProRule" id="PRU00104"/>
    </source>
</evidence>
<dbReference type="AlphaFoldDB" id="E4Z6Z0"/>
<dbReference type="GO" id="GO:0004842">
    <property type="term" value="F:ubiquitin-protein transferase activity"/>
    <property type="evidence" value="ECO:0007669"/>
    <property type="project" value="InterPro"/>
</dbReference>
<organism evidence="4">
    <name type="scientific">Oikopleura dioica</name>
    <name type="common">Tunicate</name>
    <dbReference type="NCBI Taxonomy" id="34765"/>
    <lineage>
        <taxon>Eukaryota</taxon>
        <taxon>Metazoa</taxon>
        <taxon>Chordata</taxon>
        <taxon>Tunicata</taxon>
        <taxon>Appendicularia</taxon>
        <taxon>Copelata</taxon>
        <taxon>Oikopleuridae</taxon>
        <taxon>Oikopleura</taxon>
    </lineage>
</organism>
<protein>
    <recommendedName>
        <fullName evidence="3">HECT domain-containing protein</fullName>
    </recommendedName>
</protein>
<dbReference type="Gene3D" id="3.90.1750.10">
    <property type="entry name" value="Hect, E3 ligase catalytic domains"/>
    <property type="match status" value="1"/>
</dbReference>
<dbReference type="PROSITE" id="PS50237">
    <property type="entry name" value="HECT"/>
    <property type="match status" value="1"/>
</dbReference>
<reference evidence="4" key="1">
    <citation type="journal article" date="2010" name="Science">
        <title>Plasticity of animal genome architecture unmasked by rapid evolution of a pelagic tunicate.</title>
        <authorList>
            <person name="Denoeud F."/>
            <person name="Henriet S."/>
            <person name="Mungpakdee S."/>
            <person name="Aury J.M."/>
            <person name="Da Silva C."/>
            <person name="Brinkmann H."/>
            <person name="Mikhaleva J."/>
            <person name="Olsen L.C."/>
            <person name="Jubin C."/>
            <person name="Canestro C."/>
            <person name="Bouquet J.M."/>
            <person name="Danks G."/>
            <person name="Poulain J."/>
            <person name="Campsteijn C."/>
            <person name="Adamski M."/>
            <person name="Cross I."/>
            <person name="Yadetie F."/>
            <person name="Muffato M."/>
            <person name="Louis A."/>
            <person name="Butcher S."/>
            <person name="Tsagkogeorga G."/>
            <person name="Konrad A."/>
            <person name="Singh S."/>
            <person name="Jensen M.F."/>
            <person name="Cong E.H."/>
            <person name="Eikeseth-Otteraa H."/>
            <person name="Noel B."/>
            <person name="Anthouard V."/>
            <person name="Porcel B.M."/>
            <person name="Kachouri-Lafond R."/>
            <person name="Nishino A."/>
            <person name="Ugolini M."/>
            <person name="Chourrout P."/>
            <person name="Nishida H."/>
            <person name="Aasland R."/>
            <person name="Huzurbazar S."/>
            <person name="Westhof E."/>
            <person name="Delsuc F."/>
            <person name="Lehrach H."/>
            <person name="Reinhardt R."/>
            <person name="Weissenbach J."/>
            <person name="Roy S.W."/>
            <person name="Artiguenave F."/>
            <person name="Postlethwait J.H."/>
            <person name="Manak J.R."/>
            <person name="Thompson E.M."/>
            <person name="Jaillon O."/>
            <person name="Du Pasquier L."/>
            <person name="Boudinot P."/>
            <person name="Liberles D.A."/>
            <person name="Volff J.N."/>
            <person name="Philippe H."/>
            <person name="Lenhard B."/>
            <person name="Roest Crollius H."/>
            <person name="Wincker P."/>
            <person name="Chourrout D."/>
        </authorList>
    </citation>
    <scope>NUCLEOTIDE SEQUENCE [LARGE SCALE GENOMIC DNA]</scope>
</reference>
<dbReference type="SUPFAM" id="SSF56204">
    <property type="entry name" value="Hect, E3 ligase catalytic domain"/>
    <property type="match status" value="1"/>
</dbReference>
<comment type="caution">
    <text evidence="2">Lacks conserved residue(s) required for the propagation of feature annotation.</text>
</comment>
<name>E4Z6Z0_OIKDI</name>
<accession>E4Z6Z0</accession>
<dbReference type="InterPro" id="IPR035983">
    <property type="entry name" value="Hect_E3_ubiquitin_ligase"/>
</dbReference>